<keyword evidence="1" id="KW-0472">Membrane</keyword>
<feature type="transmembrane region" description="Helical" evidence="1">
    <location>
        <begin position="32"/>
        <end position="51"/>
    </location>
</feature>
<dbReference type="AlphaFoldDB" id="A0A645A471"/>
<name>A0A645A471_9ZZZZ</name>
<evidence type="ECO:0000313" key="2">
    <source>
        <dbReference type="EMBL" id="MPM47867.1"/>
    </source>
</evidence>
<keyword evidence="1" id="KW-0812">Transmembrane</keyword>
<evidence type="ECO:0000256" key="1">
    <source>
        <dbReference type="SAM" id="Phobius"/>
    </source>
</evidence>
<reference evidence="2" key="1">
    <citation type="submission" date="2019-08" db="EMBL/GenBank/DDBJ databases">
        <authorList>
            <person name="Kucharzyk K."/>
            <person name="Murdoch R.W."/>
            <person name="Higgins S."/>
            <person name="Loffler F."/>
        </authorList>
    </citation>
    <scope>NUCLEOTIDE SEQUENCE</scope>
</reference>
<accession>A0A645A471</accession>
<proteinExistence type="predicted"/>
<sequence length="72" mass="8108">MNFNCVLRAYIQAPHTQTAVPFKMYVISVDDVVIGTAVGAYSAMIAFFICVKQFAYKYSTKPLRSAYKCHAF</sequence>
<protein>
    <submittedName>
        <fullName evidence="2">Uncharacterized protein</fullName>
    </submittedName>
</protein>
<gene>
    <name evidence="2" type="ORF">SDC9_94588</name>
</gene>
<dbReference type="EMBL" id="VSSQ01011854">
    <property type="protein sequence ID" value="MPM47867.1"/>
    <property type="molecule type" value="Genomic_DNA"/>
</dbReference>
<organism evidence="2">
    <name type="scientific">bioreactor metagenome</name>
    <dbReference type="NCBI Taxonomy" id="1076179"/>
    <lineage>
        <taxon>unclassified sequences</taxon>
        <taxon>metagenomes</taxon>
        <taxon>ecological metagenomes</taxon>
    </lineage>
</organism>
<comment type="caution">
    <text evidence="2">The sequence shown here is derived from an EMBL/GenBank/DDBJ whole genome shotgun (WGS) entry which is preliminary data.</text>
</comment>
<keyword evidence="1" id="KW-1133">Transmembrane helix</keyword>